<proteinExistence type="predicted"/>
<dbReference type="CDD" id="cd00167">
    <property type="entry name" value="SANT"/>
    <property type="match status" value="2"/>
</dbReference>
<dbReference type="OrthoDB" id="118550at2759"/>
<keyword evidence="1" id="KW-0805">Transcription regulation</keyword>
<dbReference type="PROSITE" id="PS50090">
    <property type="entry name" value="MYB_LIKE"/>
    <property type="match status" value="1"/>
</dbReference>
<evidence type="ECO:0000259" key="8">
    <source>
        <dbReference type="PROSITE" id="PS51294"/>
    </source>
</evidence>
<dbReference type="InterPro" id="IPR009057">
    <property type="entry name" value="Homeodomain-like_sf"/>
</dbReference>
<evidence type="ECO:0000256" key="2">
    <source>
        <dbReference type="ARBA" id="ARBA00023125"/>
    </source>
</evidence>
<dbReference type="PANTHER" id="PTHR12802">
    <property type="entry name" value="SWI/SNF COMPLEX-RELATED"/>
    <property type="match status" value="1"/>
</dbReference>
<keyword evidence="4" id="KW-0539">Nucleus</keyword>
<evidence type="ECO:0000259" key="6">
    <source>
        <dbReference type="PROSITE" id="PS50090"/>
    </source>
</evidence>
<comment type="caution">
    <text evidence="9">The sequence shown here is derived from an EMBL/GenBank/DDBJ whole genome shotgun (WGS) entry which is preliminary data.</text>
</comment>
<evidence type="ECO:0000313" key="9">
    <source>
        <dbReference type="EMBL" id="ETO79228.1"/>
    </source>
</evidence>
<dbReference type="InterPro" id="IPR017930">
    <property type="entry name" value="Myb_dom"/>
</dbReference>
<evidence type="ECO:0000256" key="3">
    <source>
        <dbReference type="ARBA" id="ARBA00023163"/>
    </source>
</evidence>
<sequence length="464" mass="52107">MKHFNEYTWVQARKGKWIKVKQPSLSEILEALETMTQPLSSPTDTTGAAAFWTFEEHERFVQGLRLHPDGSYEQIADHIGTKYVSEVVNYAMECWKSCKYQQITPVKKHRVRKWLRASLKWCVEALSFHCLRRQERTTYTAADYSPELGSVSFPASVEANRENKAPTQASTPEPVYSDINIEAAVYSMGAAFLRRDQTDSELEVDSNAKFFGYAPPSKKGSLFKKRIGSIQLFERRGVVTRDASTLETSPETLKKQGPWSSDEHQRYCEGLENYRYGSWKLIADHVGTRTERQVMSHAQSIRAKRKRAEDREKHGQQGHISSKLPASRKNARTRTSTVSTPTAIGYSNTQVTLVEVLLASLDNPYLEASNSSPTNEASSTTTVGYSDAVADDLSPTLAGVLSFELSTDQCELPGIIERNQDDHYQVPLISEGCLDILVENVVCDEELFELLDNTSVLSEVPNAT</sequence>
<dbReference type="SMART" id="SM00717">
    <property type="entry name" value="SANT"/>
    <property type="match status" value="2"/>
</dbReference>
<keyword evidence="3" id="KW-0804">Transcription</keyword>
<evidence type="ECO:0000256" key="5">
    <source>
        <dbReference type="SAM" id="MobiDB-lite"/>
    </source>
</evidence>
<dbReference type="Proteomes" id="UP000028582">
    <property type="component" value="Unassembled WGS sequence"/>
</dbReference>
<evidence type="ECO:0008006" key="11">
    <source>
        <dbReference type="Google" id="ProtNLM"/>
    </source>
</evidence>
<keyword evidence="2" id="KW-0238">DNA-binding</keyword>
<reference evidence="9 10" key="1">
    <citation type="submission" date="2013-11" db="EMBL/GenBank/DDBJ databases">
        <title>The Genome Sequence of Phytophthora parasitica P1976.</title>
        <authorList>
            <consortium name="The Broad Institute Genomics Platform"/>
            <person name="Russ C."/>
            <person name="Tyler B."/>
            <person name="Panabieres F."/>
            <person name="Shan W."/>
            <person name="Tripathy S."/>
            <person name="Grunwald N."/>
            <person name="Machado M."/>
            <person name="Johnson C.S."/>
            <person name="Walker B."/>
            <person name="Young S."/>
            <person name="Zeng Q."/>
            <person name="Gargeya S."/>
            <person name="Fitzgerald M."/>
            <person name="Haas B."/>
            <person name="Abouelleil A."/>
            <person name="Allen A.W."/>
            <person name="Alvarado L."/>
            <person name="Arachchi H.M."/>
            <person name="Berlin A.M."/>
            <person name="Chapman S.B."/>
            <person name="Gainer-Dewar J."/>
            <person name="Goldberg J."/>
            <person name="Griggs A."/>
            <person name="Gujja S."/>
            <person name="Hansen M."/>
            <person name="Howarth C."/>
            <person name="Imamovic A."/>
            <person name="Ireland A."/>
            <person name="Larimer J."/>
            <person name="McCowan C."/>
            <person name="Murphy C."/>
            <person name="Pearson M."/>
            <person name="Poon T.W."/>
            <person name="Priest M."/>
            <person name="Roberts A."/>
            <person name="Saif S."/>
            <person name="Shea T."/>
            <person name="Sisk P."/>
            <person name="Sykes S."/>
            <person name="Wortman J."/>
            <person name="Nusbaum C."/>
            <person name="Birren B."/>
        </authorList>
    </citation>
    <scope>NUCLEOTIDE SEQUENCE [LARGE SCALE GENOMIC DNA]</scope>
    <source>
        <strain evidence="9 10">P1976</strain>
    </source>
</reference>
<feature type="domain" description="SANT" evidence="7">
    <location>
        <begin position="52"/>
        <end position="99"/>
    </location>
</feature>
<dbReference type="GO" id="GO:0003677">
    <property type="term" value="F:DNA binding"/>
    <property type="evidence" value="ECO:0007669"/>
    <property type="project" value="UniProtKB-KW"/>
</dbReference>
<dbReference type="PANTHER" id="PTHR12802:SF155">
    <property type="entry name" value="DEUBIQUITINASE MYSM1"/>
    <property type="match status" value="1"/>
</dbReference>
<dbReference type="NCBIfam" id="TIGR01557">
    <property type="entry name" value="myb_SHAQKYF"/>
    <property type="match status" value="1"/>
</dbReference>
<accession>A0A081AK17</accession>
<feature type="domain" description="Myb-like" evidence="6">
    <location>
        <begin position="251"/>
        <end position="302"/>
    </location>
</feature>
<dbReference type="InterPro" id="IPR017884">
    <property type="entry name" value="SANT_dom"/>
</dbReference>
<dbReference type="InterPro" id="IPR001005">
    <property type="entry name" value="SANT/Myb"/>
</dbReference>
<dbReference type="EMBL" id="ANJA01001136">
    <property type="protein sequence ID" value="ETO79228.1"/>
    <property type="molecule type" value="Genomic_DNA"/>
</dbReference>
<dbReference type="AlphaFoldDB" id="A0A081AK17"/>
<dbReference type="SUPFAM" id="SSF46689">
    <property type="entry name" value="Homeodomain-like"/>
    <property type="match status" value="2"/>
</dbReference>
<evidence type="ECO:0000313" key="10">
    <source>
        <dbReference type="Proteomes" id="UP000028582"/>
    </source>
</evidence>
<feature type="region of interest" description="Disordered" evidence="5">
    <location>
        <begin position="243"/>
        <end position="262"/>
    </location>
</feature>
<dbReference type="InterPro" id="IPR006447">
    <property type="entry name" value="Myb_dom_plants"/>
</dbReference>
<evidence type="ECO:0000256" key="4">
    <source>
        <dbReference type="ARBA" id="ARBA00023242"/>
    </source>
</evidence>
<organism evidence="9 10">
    <name type="scientific">Phytophthora nicotianae P1976</name>
    <dbReference type="NCBI Taxonomy" id="1317066"/>
    <lineage>
        <taxon>Eukaryota</taxon>
        <taxon>Sar</taxon>
        <taxon>Stramenopiles</taxon>
        <taxon>Oomycota</taxon>
        <taxon>Peronosporomycetes</taxon>
        <taxon>Peronosporales</taxon>
        <taxon>Peronosporaceae</taxon>
        <taxon>Phytophthora</taxon>
    </lineage>
</organism>
<dbReference type="PROSITE" id="PS51293">
    <property type="entry name" value="SANT"/>
    <property type="match status" value="1"/>
</dbReference>
<dbReference type="Pfam" id="PF00249">
    <property type="entry name" value="Myb_DNA-binding"/>
    <property type="match status" value="2"/>
</dbReference>
<feature type="region of interest" description="Disordered" evidence="5">
    <location>
        <begin position="290"/>
        <end position="341"/>
    </location>
</feature>
<evidence type="ECO:0000256" key="1">
    <source>
        <dbReference type="ARBA" id="ARBA00023015"/>
    </source>
</evidence>
<protein>
    <recommendedName>
        <fullName evidence="11">HTH myb-type domain-containing protein</fullName>
    </recommendedName>
</protein>
<gene>
    <name evidence="9" type="ORF">F444_06047</name>
</gene>
<name>A0A081AK17_PHYNI</name>
<evidence type="ECO:0000259" key="7">
    <source>
        <dbReference type="PROSITE" id="PS51293"/>
    </source>
</evidence>
<dbReference type="PROSITE" id="PS51294">
    <property type="entry name" value="HTH_MYB"/>
    <property type="match status" value="1"/>
</dbReference>
<feature type="domain" description="HTH myb-type" evidence="8">
    <location>
        <begin position="254"/>
        <end position="306"/>
    </location>
</feature>
<dbReference type="Gene3D" id="1.10.10.60">
    <property type="entry name" value="Homeodomain-like"/>
    <property type="match status" value="2"/>
</dbReference>